<organism evidence="2 3">
    <name type="scientific">Favolaschia claudopus</name>
    <dbReference type="NCBI Taxonomy" id="2862362"/>
    <lineage>
        <taxon>Eukaryota</taxon>
        <taxon>Fungi</taxon>
        <taxon>Dikarya</taxon>
        <taxon>Basidiomycota</taxon>
        <taxon>Agaricomycotina</taxon>
        <taxon>Agaricomycetes</taxon>
        <taxon>Agaricomycetidae</taxon>
        <taxon>Agaricales</taxon>
        <taxon>Marasmiineae</taxon>
        <taxon>Mycenaceae</taxon>
        <taxon>Favolaschia</taxon>
    </lineage>
</organism>
<accession>A0AAW0AY35</accession>
<feature type="region of interest" description="Disordered" evidence="1">
    <location>
        <begin position="1"/>
        <end position="22"/>
    </location>
</feature>
<gene>
    <name evidence="2" type="ORF">R3P38DRAFT_2784087</name>
</gene>
<sequence length="213" mass="23707">MGRRNRRRRSRRPPIIPPLMERDPLRDLSLPFHCLDRGHHTRDFGRQPFSEDRDCLHGYHVFSLSGGDAMTETFRALNAFRARNPGPLAIAPDYLEARTLVRAKLASIFAIAVRRTIIDDRTQLPRIIEERAIREILEDGFLEAWTATELPPLYFGWGNGDSDGSEGGGWGRGAWGDPEADYGSWGVSKADMESGGAWGEPSADSGSWGWGGA</sequence>
<reference evidence="2 3" key="1">
    <citation type="journal article" date="2024" name="J Genomics">
        <title>Draft genome sequencing and assembly of Favolaschia claudopus CIRM-BRFM 2984 isolated from oak limbs.</title>
        <authorList>
            <person name="Navarro D."/>
            <person name="Drula E."/>
            <person name="Chaduli D."/>
            <person name="Cazenave R."/>
            <person name="Ahrendt S."/>
            <person name="Wang J."/>
            <person name="Lipzen A."/>
            <person name="Daum C."/>
            <person name="Barry K."/>
            <person name="Grigoriev I.V."/>
            <person name="Favel A."/>
            <person name="Rosso M.N."/>
            <person name="Martin F."/>
        </authorList>
    </citation>
    <scope>NUCLEOTIDE SEQUENCE [LARGE SCALE GENOMIC DNA]</scope>
    <source>
        <strain evidence="2 3">CIRM-BRFM 2984</strain>
    </source>
</reference>
<name>A0AAW0AY35_9AGAR</name>
<dbReference type="Proteomes" id="UP001362999">
    <property type="component" value="Unassembled WGS sequence"/>
</dbReference>
<protein>
    <submittedName>
        <fullName evidence="2">Uncharacterized protein</fullName>
    </submittedName>
</protein>
<comment type="caution">
    <text evidence="2">The sequence shown here is derived from an EMBL/GenBank/DDBJ whole genome shotgun (WGS) entry which is preliminary data.</text>
</comment>
<evidence type="ECO:0000313" key="3">
    <source>
        <dbReference type="Proteomes" id="UP001362999"/>
    </source>
</evidence>
<proteinExistence type="predicted"/>
<dbReference type="EMBL" id="JAWWNJ010000046">
    <property type="protein sequence ID" value="KAK7018248.1"/>
    <property type="molecule type" value="Genomic_DNA"/>
</dbReference>
<feature type="region of interest" description="Disordered" evidence="1">
    <location>
        <begin position="186"/>
        <end position="213"/>
    </location>
</feature>
<evidence type="ECO:0000256" key="1">
    <source>
        <dbReference type="SAM" id="MobiDB-lite"/>
    </source>
</evidence>
<evidence type="ECO:0000313" key="2">
    <source>
        <dbReference type="EMBL" id="KAK7018248.1"/>
    </source>
</evidence>
<keyword evidence="3" id="KW-1185">Reference proteome</keyword>
<dbReference type="AlphaFoldDB" id="A0AAW0AY35"/>
<feature type="compositionally biased region" description="Basic residues" evidence="1">
    <location>
        <begin position="1"/>
        <end position="12"/>
    </location>
</feature>